<accession>A0A8H6XDE3</accession>
<keyword evidence="2" id="KW-1185">Reference proteome</keyword>
<dbReference type="EMBL" id="JACAZI010000020">
    <property type="protein sequence ID" value="KAF7339038.1"/>
    <property type="molecule type" value="Genomic_DNA"/>
</dbReference>
<dbReference type="Proteomes" id="UP000620124">
    <property type="component" value="Unassembled WGS sequence"/>
</dbReference>
<organism evidence="1 2">
    <name type="scientific">Mycena venus</name>
    <dbReference type="NCBI Taxonomy" id="2733690"/>
    <lineage>
        <taxon>Eukaryota</taxon>
        <taxon>Fungi</taxon>
        <taxon>Dikarya</taxon>
        <taxon>Basidiomycota</taxon>
        <taxon>Agaricomycotina</taxon>
        <taxon>Agaricomycetes</taxon>
        <taxon>Agaricomycetidae</taxon>
        <taxon>Agaricales</taxon>
        <taxon>Marasmiineae</taxon>
        <taxon>Mycenaceae</taxon>
        <taxon>Mycena</taxon>
    </lineage>
</organism>
<sequence>MSSLSPATFCDVPVSTGFDGHASTSRVSLDWVLNSGLRTHNSQASGLLTLPCDVGVISMFLNNVPVTASLASDLVLGLDWFNFVLMALDLRRLPLLSTICATESGQSSSIATLAVAPLPVREVKHHGEVQRPGRPVRGVSKHLVREVTHPVRGVFTI</sequence>
<comment type="caution">
    <text evidence="1">The sequence shown here is derived from an EMBL/GenBank/DDBJ whole genome shotgun (WGS) entry which is preliminary data.</text>
</comment>
<evidence type="ECO:0000313" key="2">
    <source>
        <dbReference type="Proteomes" id="UP000620124"/>
    </source>
</evidence>
<name>A0A8H6XDE3_9AGAR</name>
<evidence type="ECO:0000313" key="1">
    <source>
        <dbReference type="EMBL" id="KAF7339038.1"/>
    </source>
</evidence>
<dbReference type="AlphaFoldDB" id="A0A8H6XDE3"/>
<protein>
    <submittedName>
        <fullName evidence="1">Uncharacterized protein</fullName>
    </submittedName>
</protein>
<dbReference type="OrthoDB" id="2983170at2759"/>
<gene>
    <name evidence="1" type="ORF">MVEN_01980000</name>
</gene>
<reference evidence="1" key="1">
    <citation type="submission" date="2020-05" db="EMBL/GenBank/DDBJ databases">
        <title>Mycena genomes resolve the evolution of fungal bioluminescence.</title>
        <authorList>
            <person name="Tsai I.J."/>
        </authorList>
    </citation>
    <scope>NUCLEOTIDE SEQUENCE</scope>
    <source>
        <strain evidence="1">CCC161011</strain>
    </source>
</reference>
<proteinExistence type="predicted"/>